<organism evidence="1">
    <name type="scientific">hydrothermal vent metagenome</name>
    <dbReference type="NCBI Taxonomy" id="652676"/>
    <lineage>
        <taxon>unclassified sequences</taxon>
        <taxon>metagenomes</taxon>
        <taxon>ecological metagenomes</taxon>
    </lineage>
</organism>
<proteinExistence type="predicted"/>
<evidence type="ECO:0000313" key="1">
    <source>
        <dbReference type="EMBL" id="SFV75290.1"/>
    </source>
</evidence>
<dbReference type="EMBL" id="FPHP01000027">
    <property type="protein sequence ID" value="SFV75290.1"/>
    <property type="molecule type" value="Genomic_DNA"/>
</dbReference>
<dbReference type="AlphaFoldDB" id="A0A1W1D458"/>
<sequence length="234" mass="27245">MYAQESDLICSEDKASYTYCDTLLKYHYPKRDDLDTILYMTDDLSYLKGIRDRKSRELSDKIFKVMSDISKTIKIATNEVRKQKYKALGMVVLPVKYGSQDMLKYRKKSVMVRGRIRAQIDAFYKEYRIYDDEFLTDVLTVNHSTFIVLPEIVQYEELKNSLFENKEAELQIAIDGFFGREKGMSESVVILGLKIDKRGKIRRLLDRKAEYALIKKAIVELIDNALGDIAAQEE</sequence>
<gene>
    <name evidence="1" type="ORF">MNB_SM-3-18</name>
</gene>
<name>A0A1W1D458_9ZZZZ</name>
<accession>A0A1W1D458</accession>
<reference evidence="1" key="1">
    <citation type="submission" date="2016-10" db="EMBL/GenBank/DDBJ databases">
        <authorList>
            <person name="de Groot N.N."/>
        </authorList>
    </citation>
    <scope>NUCLEOTIDE SEQUENCE</scope>
</reference>
<protein>
    <submittedName>
        <fullName evidence="1">Uncharacterized protein</fullName>
    </submittedName>
</protein>